<dbReference type="CDD" id="cd03230">
    <property type="entry name" value="ABC_DR_subfamily_A"/>
    <property type="match status" value="1"/>
</dbReference>
<evidence type="ECO:0000256" key="3">
    <source>
        <dbReference type="ARBA" id="ARBA00022741"/>
    </source>
</evidence>
<keyword evidence="2" id="KW-0813">Transport</keyword>
<protein>
    <submittedName>
        <fullName evidence="6">ABC transporter ATP-binding protein</fullName>
    </submittedName>
</protein>
<dbReference type="PANTHER" id="PTHR43335:SF4">
    <property type="entry name" value="ABC TRANSPORTER, ATP-BINDING PROTEIN"/>
    <property type="match status" value="1"/>
</dbReference>
<dbReference type="PROSITE" id="PS00211">
    <property type="entry name" value="ABC_TRANSPORTER_1"/>
    <property type="match status" value="1"/>
</dbReference>
<feature type="domain" description="ABC transporter" evidence="5">
    <location>
        <begin position="10"/>
        <end position="240"/>
    </location>
</feature>
<evidence type="ECO:0000256" key="4">
    <source>
        <dbReference type="ARBA" id="ARBA00022840"/>
    </source>
</evidence>
<dbReference type="InterPro" id="IPR003439">
    <property type="entry name" value="ABC_transporter-like_ATP-bd"/>
</dbReference>
<proteinExistence type="inferred from homology"/>
<dbReference type="InterPro" id="IPR003593">
    <property type="entry name" value="AAA+_ATPase"/>
</dbReference>
<reference evidence="7" key="1">
    <citation type="submission" date="2023-07" db="EMBL/GenBank/DDBJ databases">
        <title>Description of three actinobacteria isolated from air of manufacturing shop in a pharmaceutical factory.</title>
        <authorList>
            <person name="Zhang D.-F."/>
        </authorList>
    </citation>
    <scope>NUCLEOTIDE SEQUENCE [LARGE SCALE GENOMIC DNA]</scope>
    <source>
        <strain evidence="7">CCTCC AB 2011122</strain>
    </source>
</reference>
<evidence type="ECO:0000256" key="1">
    <source>
        <dbReference type="ARBA" id="ARBA00005417"/>
    </source>
</evidence>
<dbReference type="GO" id="GO:0005524">
    <property type="term" value="F:ATP binding"/>
    <property type="evidence" value="ECO:0007669"/>
    <property type="project" value="UniProtKB-KW"/>
</dbReference>
<evidence type="ECO:0000256" key="2">
    <source>
        <dbReference type="ARBA" id="ARBA00022448"/>
    </source>
</evidence>
<accession>A0ABU1FM98</accession>
<comment type="similarity">
    <text evidence="1">Belongs to the ABC transporter superfamily.</text>
</comment>
<evidence type="ECO:0000313" key="6">
    <source>
        <dbReference type="EMBL" id="MDR5692854.1"/>
    </source>
</evidence>
<dbReference type="InterPro" id="IPR017871">
    <property type="entry name" value="ABC_transporter-like_CS"/>
</dbReference>
<evidence type="ECO:0000313" key="7">
    <source>
        <dbReference type="Proteomes" id="UP001260072"/>
    </source>
</evidence>
<sequence>MTEATTAVRLEARGLVRRFRGDAGIRGIDLDVAAGEIHALVGLNGAGKTTLLRSLLGMLRLDAGRVRLLGHDLELAPPEAWSAVGHLVEQPFAYRELDVATSLAAVARLRGVPRGDVREAVERGIAALGLQGLERRRVGELSLGNRQRLGLAAALQHRPRLVVLDEPSNALDPAGVLLLRAELLARAADGAGVLVSSHHLDEVARVADRITVVNAGRVVGALDPAGADLERAFFARVHADDLERSGT</sequence>
<dbReference type="PANTHER" id="PTHR43335">
    <property type="entry name" value="ABC TRANSPORTER, ATP-BINDING PROTEIN"/>
    <property type="match status" value="1"/>
</dbReference>
<organism evidence="6 7">
    <name type="scientific">Agromyces indicus</name>
    <dbReference type="NCBI Taxonomy" id="758919"/>
    <lineage>
        <taxon>Bacteria</taxon>
        <taxon>Bacillati</taxon>
        <taxon>Actinomycetota</taxon>
        <taxon>Actinomycetes</taxon>
        <taxon>Micrococcales</taxon>
        <taxon>Microbacteriaceae</taxon>
        <taxon>Agromyces</taxon>
    </lineage>
</organism>
<dbReference type="Pfam" id="PF00005">
    <property type="entry name" value="ABC_tran"/>
    <property type="match status" value="1"/>
</dbReference>
<keyword evidence="4 6" id="KW-0067">ATP-binding</keyword>
<keyword evidence="3" id="KW-0547">Nucleotide-binding</keyword>
<evidence type="ECO:0000259" key="5">
    <source>
        <dbReference type="PROSITE" id="PS50893"/>
    </source>
</evidence>
<dbReference type="InterPro" id="IPR027417">
    <property type="entry name" value="P-loop_NTPase"/>
</dbReference>
<keyword evidence="7" id="KW-1185">Reference proteome</keyword>
<dbReference type="Proteomes" id="UP001260072">
    <property type="component" value="Unassembled WGS sequence"/>
</dbReference>
<name>A0ABU1FM98_9MICO</name>
<dbReference type="PROSITE" id="PS50893">
    <property type="entry name" value="ABC_TRANSPORTER_2"/>
    <property type="match status" value="1"/>
</dbReference>
<dbReference type="EMBL" id="JAVKGS010000003">
    <property type="protein sequence ID" value="MDR5692854.1"/>
    <property type="molecule type" value="Genomic_DNA"/>
</dbReference>
<dbReference type="SUPFAM" id="SSF52540">
    <property type="entry name" value="P-loop containing nucleoside triphosphate hydrolases"/>
    <property type="match status" value="1"/>
</dbReference>
<dbReference type="Gene3D" id="3.40.50.300">
    <property type="entry name" value="P-loop containing nucleotide triphosphate hydrolases"/>
    <property type="match status" value="1"/>
</dbReference>
<dbReference type="SMART" id="SM00382">
    <property type="entry name" value="AAA"/>
    <property type="match status" value="1"/>
</dbReference>
<gene>
    <name evidence="6" type="ORF">RH861_12355</name>
</gene>
<comment type="caution">
    <text evidence="6">The sequence shown here is derived from an EMBL/GenBank/DDBJ whole genome shotgun (WGS) entry which is preliminary data.</text>
</comment>
<dbReference type="RefSeq" id="WP_310521221.1">
    <property type="nucleotide sequence ID" value="NZ_BAABBS010000001.1"/>
</dbReference>